<evidence type="ECO:0000313" key="3">
    <source>
        <dbReference type="Proteomes" id="UP000294933"/>
    </source>
</evidence>
<gene>
    <name evidence="2" type="ORF">BD410DRAFT_808140</name>
</gene>
<reference evidence="2 3" key="1">
    <citation type="submission" date="2018-06" db="EMBL/GenBank/DDBJ databases">
        <title>A transcriptomic atlas of mushroom development highlights an independent origin of complex multicellularity.</title>
        <authorList>
            <consortium name="DOE Joint Genome Institute"/>
            <person name="Krizsan K."/>
            <person name="Almasi E."/>
            <person name="Merenyi Z."/>
            <person name="Sahu N."/>
            <person name="Viragh M."/>
            <person name="Koszo T."/>
            <person name="Mondo S."/>
            <person name="Kiss B."/>
            <person name="Balint B."/>
            <person name="Kues U."/>
            <person name="Barry K."/>
            <person name="Hegedus J.C."/>
            <person name="Henrissat B."/>
            <person name="Johnson J."/>
            <person name="Lipzen A."/>
            <person name="Ohm R."/>
            <person name="Nagy I."/>
            <person name="Pangilinan J."/>
            <person name="Yan J."/>
            <person name="Xiong Y."/>
            <person name="Grigoriev I.V."/>
            <person name="Hibbett D.S."/>
            <person name="Nagy L.G."/>
        </authorList>
    </citation>
    <scope>NUCLEOTIDE SEQUENCE [LARGE SCALE GENOMIC DNA]</scope>
    <source>
        <strain evidence="2 3">SZMC22713</strain>
    </source>
</reference>
<feature type="region of interest" description="Disordered" evidence="1">
    <location>
        <begin position="1"/>
        <end position="21"/>
    </location>
</feature>
<dbReference type="VEuPathDB" id="FungiDB:BD410DRAFT_808140"/>
<dbReference type="Proteomes" id="UP000294933">
    <property type="component" value="Unassembled WGS sequence"/>
</dbReference>
<sequence>MPAKYSEPSRGPTSTSSWVSKSISRRELLVKRSSGYLVRDSKLYRKCGDRMPQLAVMEKKRRYELLEHAHEQCDHVWWPNLWSDIEWRSRTCPVALKHHLFDFYPVNLNTVKMPKSTDGSEYILHAHEGLP</sequence>
<protein>
    <submittedName>
        <fullName evidence="2">Uncharacterized protein</fullName>
    </submittedName>
</protein>
<keyword evidence="3" id="KW-1185">Reference proteome</keyword>
<accession>A0A4Y7PLS2</accession>
<evidence type="ECO:0000256" key="1">
    <source>
        <dbReference type="SAM" id="MobiDB-lite"/>
    </source>
</evidence>
<proteinExistence type="predicted"/>
<evidence type="ECO:0000313" key="2">
    <source>
        <dbReference type="EMBL" id="TDL16384.1"/>
    </source>
</evidence>
<organism evidence="2 3">
    <name type="scientific">Rickenella mellea</name>
    <dbReference type="NCBI Taxonomy" id="50990"/>
    <lineage>
        <taxon>Eukaryota</taxon>
        <taxon>Fungi</taxon>
        <taxon>Dikarya</taxon>
        <taxon>Basidiomycota</taxon>
        <taxon>Agaricomycotina</taxon>
        <taxon>Agaricomycetes</taxon>
        <taxon>Hymenochaetales</taxon>
        <taxon>Rickenellaceae</taxon>
        <taxon>Rickenella</taxon>
    </lineage>
</organism>
<dbReference type="AlphaFoldDB" id="A0A4Y7PLS2"/>
<dbReference type="EMBL" id="ML170244">
    <property type="protein sequence ID" value="TDL16384.1"/>
    <property type="molecule type" value="Genomic_DNA"/>
</dbReference>
<name>A0A4Y7PLS2_9AGAM</name>